<dbReference type="AlphaFoldDB" id="A0A915L959"/>
<evidence type="ECO:0000313" key="3">
    <source>
        <dbReference type="WBParaSite" id="nRc.2.0.1.t46286-RA"/>
    </source>
</evidence>
<reference evidence="3" key="1">
    <citation type="submission" date="2022-11" db="UniProtKB">
        <authorList>
            <consortium name="WormBaseParasite"/>
        </authorList>
    </citation>
    <scope>IDENTIFICATION</scope>
</reference>
<feature type="region of interest" description="Disordered" evidence="1">
    <location>
        <begin position="11"/>
        <end position="83"/>
    </location>
</feature>
<evidence type="ECO:0000256" key="1">
    <source>
        <dbReference type="SAM" id="MobiDB-lite"/>
    </source>
</evidence>
<evidence type="ECO:0000313" key="2">
    <source>
        <dbReference type="Proteomes" id="UP000887565"/>
    </source>
</evidence>
<organism evidence="2 3">
    <name type="scientific">Romanomermis culicivorax</name>
    <name type="common">Nematode worm</name>
    <dbReference type="NCBI Taxonomy" id="13658"/>
    <lineage>
        <taxon>Eukaryota</taxon>
        <taxon>Metazoa</taxon>
        <taxon>Ecdysozoa</taxon>
        <taxon>Nematoda</taxon>
        <taxon>Enoplea</taxon>
        <taxon>Dorylaimia</taxon>
        <taxon>Mermithida</taxon>
        <taxon>Mermithoidea</taxon>
        <taxon>Mermithidae</taxon>
        <taxon>Romanomermis</taxon>
    </lineage>
</organism>
<sequence>MEYLQVCKSKLVLEKSPARRRDKERRRDRSRSRSRSRFDERPWLSANDFQRSSLGPSGSRRSRSSERSPIRDDNQYTKREEPSIMKQLLQALVNASTNRDNPDAIRLSTALTNAILKAKAQQQPQTRPLTTFSIKNSYSVPKNTGGYGIPMSTAYSKPPTKPKLGSSYYR</sequence>
<protein>
    <submittedName>
        <fullName evidence="3">Uncharacterized protein</fullName>
    </submittedName>
</protein>
<feature type="compositionally biased region" description="Basic and acidic residues" evidence="1">
    <location>
        <begin position="63"/>
        <end position="83"/>
    </location>
</feature>
<keyword evidence="2" id="KW-1185">Reference proteome</keyword>
<dbReference type="WBParaSite" id="nRc.2.0.1.t46286-RA">
    <property type="protein sequence ID" value="nRc.2.0.1.t46286-RA"/>
    <property type="gene ID" value="nRc.2.0.1.g46286"/>
</dbReference>
<proteinExistence type="predicted"/>
<feature type="region of interest" description="Disordered" evidence="1">
    <location>
        <begin position="142"/>
        <end position="170"/>
    </location>
</feature>
<dbReference type="Proteomes" id="UP000887565">
    <property type="component" value="Unplaced"/>
</dbReference>
<feature type="compositionally biased region" description="Basic and acidic residues" evidence="1">
    <location>
        <begin position="11"/>
        <end position="27"/>
    </location>
</feature>
<accession>A0A915L959</accession>
<name>A0A915L959_ROMCU</name>